<dbReference type="RefSeq" id="WP_185164074.1">
    <property type="nucleotide sequence ID" value="NZ_JACKWY010000003.1"/>
</dbReference>
<dbReference type="Gene3D" id="3.40.1190.20">
    <property type="match status" value="1"/>
</dbReference>
<dbReference type="Pfam" id="PF00294">
    <property type="entry name" value="PfkB"/>
    <property type="match status" value="1"/>
</dbReference>
<name>A0A7X0SDX8_9CLOT</name>
<dbReference type="SUPFAM" id="SSF53613">
    <property type="entry name" value="Ribokinase-like"/>
    <property type="match status" value="1"/>
</dbReference>
<dbReference type="PANTHER" id="PTHR43320">
    <property type="entry name" value="SUGAR KINASE"/>
    <property type="match status" value="1"/>
</dbReference>
<dbReference type="GO" id="GO:0016301">
    <property type="term" value="F:kinase activity"/>
    <property type="evidence" value="ECO:0007669"/>
    <property type="project" value="UniProtKB-KW"/>
</dbReference>
<dbReference type="EMBL" id="JACKWY010000003">
    <property type="protein sequence ID" value="MBB6714502.1"/>
    <property type="molecule type" value="Genomic_DNA"/>
</dbReference>
<dbReference type="InterPro" id="IPR052700">
    <property type="entry name" value="Carb_kinase_PfkB-like"/>
</dbReference>
<dbReference type="CDD" id="cd01166">
    <property type="entry name" value="KdgK"/>
    <property type="match status" value="1"/>
</dbReference>
<organism evidence="5 6">
    <name type="scientific">Clostridium gasigenes</name>
    <dbReference type="NCBI Taxonomy" id="94869"/>
    <lineage>
        <taxon>Bacteria</taxon>
        <taxon>Bacillati</taxon>
        <taxon>Bacillota</taxon>
        <taxon>Clostridia</taxon>
        <taxon>Eubacteriales</taxon>
        <taxon>Clostridiaceae</taxon>
        <taxon>Clostridium</taxon>
    </lineage>
</organism>
<comment type="similarity">
    <text evidence="1">Belongs to the carbohydrate kinase PfkB family.</text>
</comment>
<sequence length="339" mass="37914">MKKKVVTLGEIMMRLSPVQNKRFIQSNNFEINFGGAEANVAVLLSHLGLESTFVTKLPSNQIGEMVLGYLRSNGVDINNIAIGGDRVGVYYFEKGVSTRNAQVVYDRKGSSMSEAIIEDFNLEEIFKNASLFHVSGITPALGEDGIKIVKECIEYCKNNNIRVSVDLNYRSKLWSYKKFNKVMKEIVKGVDICIGWIDLDSSADEFTPVKFNNLEDEKLYFNKVFRLMKEELGVKHVATTLRETISASENTLRGLIYNGEEIIYSRKYSFEIIDRVGAGDAFAGGLLYKLLEEESYEEIIEFAVASGVYKHTIQGDASIATKEEIETVIKGMLAGGVAR</sequence>
<feature type="domain" description="Carbohydrate kinase PfkB" evidence="4">
    <location>
        <begin position="3"/>
        <end position="308"/>
    </location>
</feature>
<accession>A0A7X0SDX8</accession>
<dbReference type="PANTHER" id="PTHR43320:SF2">
    <property type="entry name" value="2-DEHYDRO-3-DEOXYGLUCONOKINASE_2-DEHYDRO-3-DEOXYGALACTONOKINASE"/>
    <property type="match status" value="1"/>
</dbReference>
<dbReference type="AlphaFoldDB" id="A0A7X0SDX8"/>
<dbReference type="Proteomes" id="UP000585258">
    <property type="component" value="Unassembled WGS sequence"/>
</dbReference>
<reference evidence="5 6" key="1">
    <citation type="submission" date="2020-08" db="EMBL/GenBank/DDBJ databases">
        <title>Clostridia isolated from Swiss meat.</title>
        <authorList>
            <person name="Wambui J."/>
            <person name="Stevens M.J.A."/>
            <person name="Stephan R."/>
        </authorList>
    </citation>
    <scope>NUCLEOTIDE SEQUENCE [LARGE SCALE GENOMIC DNA]</scope>
    <source>
        <strain evidence="5 6">CM001</strain>
    </source>
</reference>
<dbReference type="InterPro" id="IPR029056">
    <property type="entry name" value="Ribokinase-like"/>
</dbReference>
<evidence type="ECO:0000313" key="5">
    <source>
        <dbReference type="EMBL" id="MBB6714502.1"/>
    </source>
</evidence>
<evidence type="ECO:0000313" key="6">
    <source>
        <dbReference type="Proteomes" id="UP000585258"/>
    </source>
</evidence>
<keyword evidence="2" id="KW-0808">Transferase</keyword>
<evidence type="ECO:0000259" key="4">
    <source>
        <dbReference type="Pfam" id="PF00294"/>
    </source>
</evidence>
<keyword evidence="3 5" id="KW-0418">Kinase</keyword>
<proteinExistence type="inferred from homology"/>
<evidence type="ECO:0000256" key="2">
    <source>
        <dbReference type="ARBA" id="ARBA00022679"/>
    </source>
</evidence>
<protein>
    <submittedName>
        <fullName evidence="5">Sugar kinase</fullName>
    </submittedName>
</protein>
<dbReference type="InterPro" id="IPR011611">
    <property type="entry name" value="PfkB_dom"/>
</dbReference>
<evidence type="ECO:0000256" key="3">
    <source>
        <dbReference type="ARBA" id="ARBA00022777"/>
    </source>
</evidence>
<evidence type="ECO:0000256" key="1">
    <source>
        <dbReference type="ARBA" id="ARBA00010688"/>
    </source>
</evidence>
<comment type="caution">
    <text evidence="5">The sequence shown here is derived from an EMBL/GenBank/DDBJ whole genome shotgun (WGS) entry which is preliminary data.</text>
</comment>
<gene>
    <name evidence="5" type="ORF">H7E68_07125</name>
</gene>